<accession>A0ABT0RLU9</accession>
<name>A0ABT0RLU9_9SPHN</name>
<proteinExistence type="predicted"/>
<feature type="signal peptide" evidence="1">
    <location>
        <begin position="1"/>
        <end position="23"/>
    </location>
</feature>
<comment type="caution">
    <text evidence="2">The sequence shown here is derived from an EMBL/GenBank/DDBJ whole genome shotgun (WGS) entry which is preliminary data.</text>
</comment>
<evidence type="ECO:0000313" key="2">
    <source>
        <dbReference type="EMBL" id="MCL6683570.1"/>
    </source>
</evidence>
<dbReference type="InterPro" id="IPR030972">
    <property type="entry name" value="UrcA_uranyl"/>
</dbReference>
<evidence type="ECO:0000256" key="1">
    <source>
        <dbReference type="SAM" id="SignalP"/>
    </source>
</evidence>
<sequence length="124" mass="12728">MFGRKTAPVVAALISGLASIAIAAPSFAQEPPVIVYGGANVKTERVGFADLQLASASEQKRLKHRVGGAIERVCDIDLGRDGLQDNGYYACANTAWESAAPQIAEAVATGKTSIAGAAIIVSGR</sequence>
<reference evidence="2" key="1">
    <citation type="submission" date="2022-05" db="EMBL/GenBank/DDBJ databases">
        <authorList>
            <person name="Jo J.-H."/>
            <person name="Im W.-T."/>
        </authorList>
    </citation>
    <scope>NUCLEOTIDE SEQUENCE</scope>
    <source>
        <strain evidence="2">SE158</strain>
    </source>
</reference>
<dbReference type="RefSeq" id="WP_249847593.1">
    <property type="nucleotide sequence ID" value="NZ_JAMGBD010000001.1"/>
</dbReference>
<feature type="chain" id="PRO_5046900047" evidence="1">
    <location>
        <begin position="24"/>
        <end position="124"/>
    </location>
</feature>
<keyword evidence="3" id="KW-1185">Reference proteome</keyword>
<organism evidence="2 3">
    <name type="scientific">Sphingomonas alba</name>
    <dbReference type="NCBI Taxonomy" id="2908208"/>
    <lineage>
        <taxon>Bacteria</taxon>
        <taxon>Pseudomonadati</taxon>
        <taxon>Pseudomonadota</taxon>
        <taxon>Alphaproteobacteria</taxon>
        <taxon>Sphingomonadales</taxon>
        <taxon>Sphingomonadaceae</taxon>
        <taxon>Sphingomonas</taxon>
    </lineage>
</organism>
<dbReference type="NCBIfam" id="TIGR04433">
    <property type="entry name" value="UrcA_uranyl"/>
    <property type="match status" value="1"/>
</dbReference>
<gene>
    <name evidence="2" type="ORF">LZ536_06600</name>
</gene>
<dbReference type="Proteomes" id="UP001165363">
    <property type="component" value="Unassembled WGS sequence"/>
</dbReference>
<dbReference type="EMBL" id="JAMGBD010000001">
    <property type="protein sequence ID" value="MCL6683570.1"/>
    <property type="molecule type" value="Genomic_DNA"/>
</dbReference>
<protein>
    <submittedName>
        <fullName evidence="2">UrcA family protein</fullName>
    </submittedName>
</protein>
<keyword evidence="1" id="KW-0732">Signal</keyword>
<evidence type="ECO:0000313" key="3">
    <source>
        <dbReference type="Proteomes" id="UP001165363"/>
    </source>
</evidence>